<dbReference type="CDD" id="cd19941">
    <property type="entry name" value="TIL"/>
    <property type="match status" value="1"/>
</dbReference>
<reference evidence="5" key="1">
    <citation type="submission" date="2021-10" db="EMBL/GenBank/DDBJ databases">
        <title>Tropical sea cucumber genome reveals ecological adaptation and Cuvierian tubules defense mechanism.</title>
        <authorList>
            <person name="Chen T."/>
        </authorList>
    </citation>
    <scope>NUCLEOTIDE SEQUENCE</scope>
    <source>
        <strain evidence="5">Nanhai2018</strain>
        <tissue evidence="5">Muscle</tissue>
    </source>
</reference>
<accession>A0A9Q1CQV7</accession>
<dbReference type="InterPro" id="IPR050373">
    <property type="entry name" value="Fibrinogen_C-term_domain"/>
</dbReference>
<dbReference type="Gene3D" id="3.90.215.10">
    <property type="entry name" value="Gamma Fibrinogen, chain A, domain 1"/>
    <property type="match status" value="2"/>
</dbReference>
<dbReference type="NCBIfam" id="NF040941">
    <property type="entry name" value="GGGWT_bact"/>
    <property type="match status" value="2"/>
</dbReference>
<feature type="domain" description="EGF-like" evidence="3">
    <location>
        <begin position="282"/>
        <end position="322"/>
    </location>
</feature>
<keyword evidence="6" id="KW-1185">Reference proteome</keyword>
<evidence type="ECO:0000313" key="6">
    <source>
        <dbReference type="Proteomes" id="UP001152320"/>
    </source>
</evidence>
<dbReference type="CDD" id="cd00087">
    <property type="entry name" value="FReD"/>
    <property type="match status" value="1"/>
</dbReference>
<comment type="caution">
    <text evidence="1">Lacks conserved residue(s) required for the propagation of feature annotation.</text>
</comment>
<evidence type="ECO:0000256" key="1">
    <source>
        <dbReference type="PROSITE-ProRule" id="PRU00076"/>
    </source>
</evidence>
<dbReference type="EMBL" id="JAIZAY010000001">
    <property type="protein sequence ID" value="KAJ8049882.1"/>
    <property type="molecule type" value="Genomic_DNA"/>
</dbReference>
<dbReference type="InterPro" id="IPR014716">
    <property type="entry name" value="Fibrinogen_a/b/g_C_1"/>
</dbReference>
<dbReference type="Gene3D" id="2.10.25.10">
    <property type="entry name" value="Laminin"/>
    <property type="match status" value="1"/>
</dbReference>
<sequence length="575" mass="65739">MGFYVPLERFLVLVFVHVLYFGSCSAQTSNRPSSNGDMDNSRGSTYFLYQTPDYPRDCQEIRDQCSSSIPNGVYLIKPDGYPKPFEVYCNNDTDFGGWTVIQRRFDGSIDFNRDWEDYKKGFGFPSSEFWIGNDRLSFLTNQNDYELRIDMLLSNGSPFYLKYDFFRSRDEWGNYTLTKDTARNFTGSSTITDCPQNMAYYGCTCEATCEDPLGESDCQTNCDQNKTCICQKGLVRKDGSCVTLSECGCYISEESRYISVSINTGQTYVNADCTQNCICNGNELSCDTDYECSLSATCRVGQNGVRQCYCNDGYSGDGITCVSDVVYRDCNDVLSASNTQDGVYTILPTDWPGSAFDVFCNMTIDGGGWTVLQRRDRGATGFYENWINYKNGFGDIQDEFWLGNDKIHYLTKQGTYELRIDFVSSSYSAKYAKYTSFRTESETNRYQVSDIGTYSGNGGNGMSDVSYKEFSTHDQDNDGLSYGCAGKHRGGWWYGGSDYSKYYYYDSNGACNLWYSHRSCYHNCCYNPYRYYKYSYKRCTISNLNGYYNDGQGRNMFWDHSCNTKYTEIKIRRTS</sequence>
<comment type="caution">
    <text evidence="5">The sequence shown here is derived from an EMBL/GenBank/DDBJ whole genome shotgun (WGS) entry which is preliminary data.</text>
</comment>
<feature type="signal peptide" evidence="2">
    <location>
        <begin position="1"/>
        <end position="26"/>
    </location>
</feature>
<dbReference type="SUPFAM" id="SSF57567">
    <property type="entry name" value="Serine protease inhibitors"/>
    <property type="match status" value="1"/>
</dbReference>
<evidence type="ECO:0000259" key="3">
    <source>
        <dbReference type="PROSITE" id="PS50026"/>
    </source>
</evidence>
<dbReference type="PANTHER" id="PTHR19143">
    <property type="entry name" value="FIBRINOGEN/TENASCIN/ANGIOPOEITIN"/>
    <property type="match status" value="1"/>
</dbReference>
<dbReference type="InterPro" id="IPR025615">
    <property type="entry name" value="TILa_dom"/>
</dbReference>
<dbReference type="SUPFAM" id="SSF56496">
    <property type="entry name" value="Fibrinogen C-terminal domain-like"/>
    <property type="match status" value="2"/>
</dbReference>
<dbReference type="PROSITE" id="PS01186">
    <property type="entry name" value="EGF_2"/>
    <property type="match status" value="1"/>
</dbReference>
<dbReference type="Pfam" id="PF00147">
    <property type="entry name" value="Fibrinogen_C"/>
    <property type="match status" value="2"/>
</dbReference>
<feature type="chain" id="PRO_5040310022" evidence="2">
    <location>
        <begin position="27"/>
        <end position="575"/>
    </location>
</feature>
<name>A0A9Q1CQV7_HOLLE</name>
<feature type="domain" description="Fibrinogen C-terminal" evidence="4">
    <location>
        <begin position="49"/>
        <end position="178"/>
    </location>
</feature>
<evidence type="ECO:0000313" key="5">
    <source>
        <dbReference type="EMBL" id="KAJ8049882.1"/>
    </source>
</evidence>
<dbReference type="PROSITE" id="PS50026">
    <property type="entry name" value="EGF_3"/>
    <property type="match status" value="1"/>
</dbReference>
<dbReference type="Proteomes" id="UP001152320">
    <property type="component" value="Chromosome 1"/>
</dbReference>
<dbReference type="SMART" id="SM00186">
    <property type="entry name" value="FBG"/>
    <property type="match status" value="2"/>
</dbReference>
<protein>
    <submittedName>
        <fullName evidence="5">Angiopoietin-related protein 1</fullName>
    </submittedName>
</protein>
<dbReference type="PROSITE" id="PS51406">
    <property type="entry name" value="FIBRINOGEN_C_2"/>
    <property type="match status" value="2"/>
</dbReference>
<dbReference type="InterPro" id="IPR036084">
    <property type="entry name" value="Ser_inhib-like_sf"/>
</dbReference>
<dbReference type="InterPro" id="IPR000742">
    <property type="entry name" value="EGF"/>
</dbReference>
<dbReference type="AlphaFoldDB" id="A0A9Q1CQV7"/>
<organism evidence="5 6">
    <name type="scientific">Holothuria leucospilota</name>
    <name type="common">Black long sea cucumber</name>
    <name type="synonym">Mertensiothuria leucospilota</name>
    <dbReference type="NCBI Taxonomy" id="206669"/>
    <lineage>
        <taxon>Eukaryota</taxon>
        <taxon>Metazoa</taxon>
        <taxon>Echinodermata</taxon>
        <taxon>Eleutherozoa</taxon>
        <taxon>Echinozoa</taxon>
        <taxon>Holothuroidea</taxon>
        <taxon>Aspidochirotacea</taxon>
        <taxon>Aspidochirotida</taxon>
        <taxon>Holothuriidae</taxon>
        <taxon>Holothuria</taxon>
    </lineage>
</organism>
<evidence type="ECO:0000259" key="4">
    <source>
        <dbReference type="PROSITE" id="PS51406"/>
    </source>
</evidence>
<proteinExistence type="predicted"/>
<dbReference type="Pfam" id="PF12714">
    <property type="entry name" value="TILa"/>
    <property type="match status" value="1"/>
</dbReference>
<dbReference type="InterPro" id="IPR036056">
    <property type="entry name" value="Fibrinogen-like_C"/>
</dbReference>
<evidence type="ECO:0000256" key="2">
    <source>
        <dbReference type="SAM" id="SignalP"/>
    </source>
</evidence>
<keyword evidence="1" id="KW-0245">EGF-like domain</keyword>
<dbReference type="OrthoDB" id="7250310at2759"/>
<gene>
    <name evidence="5" type="ORF">HOLleu_02816</name>
</gene>
<keyword evidence="2" id="KW-0732">Signal</keyword>
<dbReference type="GO" id="GO:0005615">
    <property type="term" value="C:extracellular space"/>
    <property type="evidence" value="ECO:0007669"/>
    <property type="project" value="TreeGrafter"/>
</dbReference>
<feature type="domain" description="Fibrinogen C-terminal" evidence="4">
    <location>
        <begin position="321"/>
        <end position="494"/>
    </location>
</feature>
<dbReference type="InterPro" id="IPR002181">
    <property type="entry name" value="Fibrinogen_a/b/g_C_dom"/>
</dbReference>